<proteinExistence type="predicted"/>
<protein>
    <submittedName>
        <fullName evidence="1">Uncharacterized protein</fullName>
    </submittedName>
</protein>
<evidence type="ECO:0000313" key="1">
    <source>
        <dbReference type="EMBL" id="AYV82142.1"/>
    </source>
</evidence>
<organism evidence="1">
    <name type="scientific">Homavirus sp</name>
    <dbReference type="NCBI Taxonomy" id="2487769"/>
    <lineage>
        <taxon>Viruses</taxon>
        <taxon>Varidnaviria</taxon>
        <taxon>Bamfordvirae</taxon>
        <taxon>Nucleocytoviricota</taxon>
        <taxon>Megaviricetes</taxon>
        <taxon>Imitervirales</taxon>
        <taxon>Mimiviridae</taxon>
        <taxon>Klosneuvirinae</taxon>
    </lineage>
</organism>
<accession>A0A3G5A529</accession>
<sequence length="126" mass="14652">MYFGINTNERFTNKTVTSECGYALNQLPTIDTNRGNLHTIYVNLNGIKYKWDNSPINSIRLTNFDFDRHTVNVIINDTEPNCKTIEATDNTITVKNAYLNLDFTYYMVNNDIYMKNTNGNYKLQMV</sequence>
<name>A0A3G5A529_9VIRU</name>
<reference evidence="1" key="1">
    <citation type="submission" date="2018-10" db="EMBL/GenBank/DDBJ databases">
        <title>Hidden diversity of soil giant viruses.</title>
        <authorList>
            <person name="Schulz F."/>
            <person name="Alteio L."/>
            <person name="Goudeau D."/>
            <person name="Ryan E.M."/>
            <person name="Malmstrom R.R."/>
            <person name="Blanchard J."/>
            <person name="Woyke T."/>
        </authorList>
    </citation>
    <scope>NUCLEOTIDE SEQUENCE</scope>
    <source>
        <strain evidence="1">HOV1</strain>
    </source>
</reference>
<gene>
    <name evidence="1" type="ORF">Homavirus10_11</name>
</gene>
<dbReference type="EMBL" id="MK072341">
    <property type="protein sequence ID" value="AYV82142.1"/>
    <property type="molecule type" value="Genomic_DNA"/>
</dbReference>